<dbReference type="Gene3D" id="2.60.40.1090">
    <property type="entry name" value="Fimbrial-type adhesion domain"/>
    <property type="match status" value="1"/>
</dbReference>
<feature type="signal peptide" evidence="1">
    <location>
        <begin position="1"/>
        <end position="23"/>
    </location>
</feature>
<dbReference type="InterPro" id="IPR050263">
    <property type="entry name" value="Bact_Fimbrial_Adh_Pro"/>
</dbReference>
<reference evidence="3 5" key="1">
    <citation type="submission" date="2019-11" db="EMBL/GenBank/DDBJ databases">
        <title>Genomes of ocular Pseudomonas aeruginosa isolates.</title>
        <authorList>
            <person name="Khan M."/>
            <person name="Rice S.A."/>
            <person name="Willcox M.D.P."/>
            <person name="Stapleton F."/>
        </authorList>
    </citation>
    <scope>NUCLEOTIDE SEQUENCE [LARGE SCALE GENOMIC DNA]</scope>
    <source>
        <strain evidence="3 5">PA221</strain>
    </source>
</reference>
<dbReference type="RefSeq" id="WP_003086231.1">
    <property type="nucleotide sequence ID" value="NZ_AP014622.1"/>
</dbReference>
<feature type="chain" id="PRO_5015028403" evidence="1">
    <location>
        <begin position="24"/>
        <end position="205"/>
    </location>
</feature>
<organism evidence="3 5">
    <name type="scientific">Pseudomonas aeruginosa</name>
    <dbReference type="NCBI Taxonomy" id="287"/>
    <lineage>
        <taxon>Bacteria</taxon>
        <taxon>Pseudomonadati</taxon>
        <taxon>Pseudomonadota</taxon>
        <taxon>Gammaproteobacteria</taxon>
        <taxon>Pseudomonadales</taxon>
        <taxon>Pseudomonadaceae</taxon>
        <taxon>Pseudomonas</taxon>
    </lineage>
</organism>
<evidence type="ECO:0000313" key="3">
    <source>
        <dbReference type="EMBL" id="MUI39295.1"/>
    </source>
</evidence>
<evidence type="ECO:0000259" key="2">
    <source>
        <dbReference type="Pfam" id="PF00419"/>
    </source>
</evidence>
<dbReference type="PANTHER" id="PTHR33420:SF26">
    <property type="entry name" value="FIMBRIAL SUBUNIT"/>
    <property type="match status" value="1"/>
</dbReference>
<reference evidence="4" key="2">
    <citation type="submission" date="2023-06" db="EMBL/GenBank/DDBJ databases">
        <authorList>
            <consortium name="Clinical and Environmental Microbiology Branch: Whole genome sequencing antimicrobial resistance pathogens in the healthcare setting"/>
        </authorList>
    </citation>
    <scope>NUCLEOTIDE SEQUENCE</scope>
    <source>
        <strain evidence="4">2021CK-01020</strain>
    </source>
</reference>
<dbReference type="SUPFAM" id="SSF49401">
    <property type="entry name" value="Bacterial adhesins"/>
    <property type="match status" value="1"/>
</dbReference>
<dbReference type="Proteomes" id="UP000433532">
    <property type="component" value="Unassembled WGS sequence"/>
</dbReference>
<evidence type="ECO:0000313" key="5">
    <source>
        <dbReference type="Proteomes" id="UP000433532"/>
    </source>
</evidence>
<name>A0A077JP43_PSEAI</name>
<dbReference type="Proteomes" id="UP001297540">
    <property type="component" value="Chromosome"/>
</dbReference>
<protein>
    <submittedName>
        <fullName evidence="3">Fimbrial protein</fullName>
    </submittedName>
</protein>
<feature type="domain" description="Fimbrial-type adhesion" evidence="2">
    <location>
        <begin position="28"/>
        <end position="204"/>
    </location>
</feature>
<dbReference type="InterPro" id="IPR036937">
    <property type="entry name" value="Adhesion_dom_fimbrial_sf"/>
</dbReference>
<reference evidence="4" key="3">
    <citation type="submission" date="2023-10" db="EMBL/GenBank/DDBJ databases">
        <title>Pathogen: clinical or host-associated sample.</title>
        <authorList>
            <person name="Hergert J."/>
            <person name="Casey R."/>
            <person name="Wagner J."/>
            <person name="Young E.L."/>
            <person name="Oakeson K.F."/>
        </authorList>
    </citation>
    <scope>NUCLEOTIDE SEQUENCE</scope>
    <source>
        <strain evidence="4">2021CK-01020</strain>
    </source>
</reference>
<keyword evidence="1" id="KW-0732">Signal</keyword>
<gene>
    <name evidence="3" type="ORF">GNQ48_30340</name>
    <name evidence="4" type="ORF">L4V69_25955</name>
</gene>
<accession>A0A077JP43</accession>
<dbReference type="EMBL" id="CP136986">
    <property type="protein sequence ID" value="WOS75941.1"/>
    <property type="molecule type" value="Genomic_DNA"/>
</dbReference>
<dbReference type="PANTHER" id="PTHR33420">
    <property type="entry name" value="FIMBRIAL SUBUNIT ELFA-RELATED"/>
    <property type="match status" value="1"/>
</dbReference>
<dbReference type="GO" id="GO:0043709">
    <property type="term" value="P:cell adhesion involved in single-species biofilm formation"/>
    <property type="evidence" value="ECO:0007669"/>
    <property type="project" value="TreeGrafter"/>
</dbReference>
<dbReference type="GO" id="GO:0009289">
    <property type="term" value="C:pilus"/>
    <property type="evidence" value="ECO:0007669"/>
    <property type="project" value="InterPro"/>
</dbReference>
<dbReference type="AlphaFoldDB" id="A0A077JP43"/>
<evidence type="ECO:0000256" key="1">
    <source>
        <dbReference type="SAM" id="SignalP"/>
    </source>
</evidence>
<sequence length="205" mass="20191">MSISMKSILAAAVASLVVGNAMAADGTINFKGEITAAACSITGGAGTTVGGAAGNQTIDVNLGKISIDSLSGTAGGSIAGGTSLNLNLDCGKTGTGLTTVKLKFDPMSGTGIDSHNESLLKLGKDSTATGVGIGIYGSDGKLLNLSANETIDAPLNSRVEKDGEGQDITLYSANLNLRAAYVKSGAAAATAGVANGSLPFTLEYN</sequence>
<proteinExistence type="predicted"/>
<dbReference type="InterPro" id="IPR000259">
    <property type="entry name" value="Adhesion_dom_fimbrial"/>
</dbReference>
<dbReference type="EMBL" id="WOAD01000051">
    <property type="protein sequence ID" value="MUI39295.1"/>
    <property type="molecule type" value="Genomic_DNA"/>
</dbReference>
<evidence type="ECO:0000313" key="4">
    <source>
        <dbReference type="EMBL" id="WOS75941.1"/>
    </source>
</evidence>
<dbReference type="KEGG" id="paeb:NCGM1900_1675"/>
<dbReference type="Pfam" id="PF00419">
    <property type="entry name" value="Fimbrial"/>
    <property type="match status" value="1"/>
</dbReference>
<dbReference type="InterPro" id="IPR008966">
    <property type="entry name" value="Adhesion_dom_sf"/>
</dbReference>